<dbReference type="Proteomes" id="UP000612855">
    <property type="component" value="Unassembled WGS sequence"/>
</dbReference>
<dbReference type="Pfam" id="PF00512">
    <property type="entry name" value="HisKA"/>
    <property type="match status" value="1"/>
</dbReference>
<evidence type="ECO:0000256" key="6">
    <source>
        <dbReference type="ARBA" id="ARBA00022553"/>
    </source>
</evidence>
<dbReference type="Pfam" id="PF00072">
    <property type="entry name" value="Response_reg"/>
    <property type="match status" value="1"/>
</dbReference>
<dbReference type="InterPro" id="IPR005467">
    <property type="entry name" value="His_kinase_dom"/>
</dbReference>
<keyword evidence="10" id="KW-0067">ATP-binding</keyword>
<dbReference type="SMART" id="SM00448">
    <property type="entry name" value="REC"/>
    <property type="match status" value="1"/>
</dbReference>
<dbReference type="InterPro" id="IPR036641">
    <property type="entry name" value="HPT_dom_sf"/>
</dbReference>
<keyword evidence="9 22" id="KW-0418">Kinase</keyword>
<keyword evidence="13 17" id="KW-0472">Membrane</keyword>
<dbReference type="Gene3D" id="3.40.50.2300">
    <property type="match status" value="1"/>
</dbReference>
<dbReference type="PROSITE" id="PS50109">
    <property type="entry name" value="HIS_KIN"/>
    <property type="match status" value="1"/>
</dbReference>
<dbReference type="InterPro" id="IPR035965">
    <property type="entry name" value="PAS-like_dom_sf"/>
</dbReference>
<dbReference type="Gene3D" id="3.30.450.20">
    <property type="entry name" value="PAS domain"/>
    <property type="match status" value="1"/>
</dbReference>
<dbReference type="AlphaFoldDB" id="A0A917ECL7"/>
<keyword evidence="4" id="KW-1003">Cell membrane</keyword>
<keyword evidence="8 17" id="KW-0812">Transmembrane</keyword>
<dbReference type="Pfam" id="PF02518">
    <property type="entry name" value="HATPase_c"/>
    <property type="match status" value="1"/>
</dbReference>
<accession>A0A917ECL7</accession>
<dbReference type="SMART" id="SM00091">
    <property type="entry name" value="PAS"/>
    <property type="match status" value="1"/>
</dbReference>
<dbReference type="GO" id="GO:0000155">
    <property type="term" value="F:phosphorelay sensor kinase activity"/>
    <property type="evidence" value="ECO:0007669"/>
    <property type="project" value="InterPro"/>
</dbReference>
<dbReference type="SUPFAM" id="SSF47384">
    <property type="entry name" value="Homodimeric domain of signal transducing histidine kinase"/>
    <property type="match status" value="1"/>
</dbReference>
<evidence type="ECO:0000256" key="3">
    <source>
        <dbReference type="ARBA" id="ARBA00012438"/>
    </source>
</evidence>
<feature type="domain" description="PAS" evidence="20">
    <location>
        <begin position="241"/>
        <end position="287"/>
    </location>
</feature>
<dbReference type="PRINTS" id="PR00344">
    <property type="entry name" value="BCTRLSENSOR"/>
</dbReference>
<dbReference type="PANTHER" id="PTHR43047">
    <property type="entry name" value="TWO-COMPONENT HISTIDINE PROTEIN KINASE"/>
    <property type="match status" value="1"/>
</dbReference>
<feature type="transmembrane region" description="Helical" evidence="17">
    <location>
        <begin position="30"/>
        <end position="52"/>
    </location>
</feature>
<feature type="transmembrane region" description="Helical" evidence="17">
    <location>
        <begin position="202"/>
        <end position="224"/>
    </location>
</feature>
<dbReference type="InterPro" id="IPR000014">
    <property type="entry name" value="PAS"/>
</dbReference>
<proteinExistence type="predicted"/>
<dbReference type="SMART" id="SM00388">
    <property type="entry name" value="HisKA"/>
    <property type="match status" value="1"/>
</dbReference>
<evidence type="ECO:0000256" key="9">
    <source>
        <dbReference type="ARBA" id="ARBA00022777"/>
    </source>
</evidence>
<dbReference type="SUPFAM" id="SSF55874">
    <property type="entry name" value="ATPase domain of HSP90 chaperone/DNA topoisomerase II/histidine kinase"/>
    <property type="match status" value="1"/>
</dbReference>
<evidence type="ECO:0000313" key="23">
    <source>
        <dbReference type="Proteomes" id="UP000612855"/>
    </source>
</evidence>
<dbReference type="EC" id="2.7.13.3" evidence="3"/>
<organism evidence="22 23">
    <name type="scientific">Primorskyibacter flagellatus</name>
    <dbReference type="NCBI Taxonomy" id="1387277"/>
    <lineage>
        <taxon>Bacteria</taxon>
        <taxon>Pseudomonadati</taxon>
        <taxon>Pseudomonadota</taxon>
        <taxon>Alphaproteobacteria</taxon>
        <taxon>Rhodobacterales</taxon>
        <taxon>Roseobacteraceae</taxon>
        <taxon>Primorskyibacter</taxon>
    </lineage>
</organism>
<evidence type="ECO:0000256" key="12">
    <source>
        <dbReference type="ARBA" id="ARBA00023012"/>
    </source>
</evidence>
<evidence type="ECO:0000256" key="14">
    <source>
        <dbReference type="PROSITE-ProRule" id="PRU00110"/>
    </source>
</evidence>
<keyword evidence="7" id="KW-0808">Transferase</keyword>
<dbReference type="CDD" id="cd17546">
    <property type="entry name" value="REC_hyHK_CKI1_RcsC-like"/>
    <property type="match status" value="1"/>
</dbReference>
<dbReference type="CDD" id="cd00082">
    <property type="entry name" value="HisKA"/>
    <property type="match status" value="1"/>
</dbReference>
<dbReference type="InterPro" id="IPR008207">
    <property type="entry name" value="Sig_transdc_His_kin_Hpt_dom"/>
</dbReference>
<dbReference type="InterPro" id="IPR013767">
    <property type="entry name" value="PAS_fold"/>
</dbReference>
<evidence type="ECO:0000256" key="5">
    <source>
        <dbReference type="ARBA" id="ARBA00022519"/>
    </source>
</evidence>
<dbReference type="InterPro" id="IPR036890">
    <property type="entry name" value="HATPase_C_sf"/>
</dbReference>
<dbReference type="SUPFAM" id="SSF52172">
    <property type="entry name" value="CheY-like"/>
    <property type="match status" value="1"/>
</dbReference>
<keyword evidence="5" id="KW-0997">Cell inner membrane</keyword>
<evidence type="ECO:0000256" key="1">
    <source>
        <dbReference type="ARBA" id="ARBA00000085"/>
    </source>
</evidence>
<comment type="catalytic activity">
    <reaction evidence="1">
        <text>ATP + protein L-histidine = ADP + protein N-phospho-L-histidine.</text>
        <dbReference type="EC" id="2.7.13.3"/>
    </reaction>
</comment>
<dbReference type="CDD" id="cd00130">
    <property type="entry name" value="PAS"/>
    <property type="match status" value="1"/>
</dbReference>
<name>A0A917ECL7_9RHOB</name>
<feature type="modified residue" description="4-aspartylphosphate" evidence="15">
    <location>
        <position position="678"/>
    </location>
</feature>
<dbReference type="CDD" id="cd16922">
    <property type="entry name" value="HATPase_EvgS-ArcB-TorS-like"/>
    <property type="match status" value="1"/>
</dbReference>
<dbReference type="InterPro" id="IPR001789">
    <property type="entry name" value="Sig_transdc_resp-reg_receiver"/>
</dbReference>
<feature type="domain" description="Response regulatory" evidence="19">
    <location>
        <begin position="629"/>
        <end position="746"/>
    </location>
</feature>
<dbReference type="SMART" id="SM00387">
    <property type="entry name" value="HATPase_c"/>
    <property type="match status" value="1"/>
</dbReference>
<evidence type="ECO:0000256" key="8">
    <source>
        <dbReference type="ARBA" id="ARBA00022692"/>
    </source>
</evidence>
<evidence type="ECO:0000256" key="11">
    <source>
        <dbReference type="ARBA" id="ARBA00022989"/>
    </source>
</evidence>
<comment type="caution">
    <text evidence="22">The sequence shown here is derived from an EMBL/GenBank/DDBJ whole genome shotgun (WGS) entry which is preliminary data.</text>
</comment>
<dbReference type="InterPro" id="IPR004358">
    <property type="entry name" value="Sig_transdc_His_kin-like_C"/>
</dbReference>
<dbReference type="GO" id="GO:0006355">
    <property type="term" value="P:regulation of DNA-templated transcription"/>
    <property type="evidence" value="ECO:0007669"/>
    <property type="project" value="InterPro"/>
</dbReference>
<dbReference type="Gene3D" id="3.30.565.10">
    <property type="entry name" value="Histidine kinase-like ATPase, C-terminal domain"/>
    <property type="match status" value="1"/>
</dbReference>
<feature type="modified residue" description="Phosphohistidine" evidence="14">
    <location>
        <position position="811"/>
    </location>
</feature>
<dbReference type="Pfam" id="PF00989">
    <property type="entry name" value="PAS"/>
    <property type="match status" value="1"/>
</dbReference>
<dbReference type="InterPro" id="IPR036097">
    <property type="entry name" value="HisK_dim/P_sf"/>
</dbReference>
<dbReference type="Gene3D" id="1.10.287.130">
    <property type="match status" value="1"/>
</dbReference>
<dbReference type="EMBL" id="BMFJ01000001">
    <property type="protein sequence ID" value="GGE23717.1"/>
    <property type="molecule type" value="Genomic_DNA"/>
</dbReference>
<evidence type="ECO:0000256" key="2">
    <source>
        <dbReference type="ARBA" id="ARBA00004429"/>
    </source>
</evidence>
<dbReference type="FunFam" id="3.30.565.10:FF:000006">
    <property type="entry name" value="Sensor histidine kinase WalK"/>
    <property type="match status" value="1"/>
</dbReference>
<keyword evidence="11 17" id="KW-1133">Transmembrane helix</keyword>
<feature type="domain" description="Histidine kinase" evidence="18">
    <location>
        <begin position="386"/>
        <end position="607"/>
    </location>
</feature>
<dbReference type="InterPro" id="IPR011006">
    <property type="entry name" value="CheY-like_superfamily"/>
</dbReference>
<keyword evidence="12" id="KW-0902">Two-component regulatory system</keyword>
<feature type="compositionally biased region" description="Polar residues" evidence="16">
    <location>
        <begin position="1"/>
        <end position="16"/>
    </location>
</feature>
<evidence type="ECO:0000256" key="10">
    <source>
        <dbReference type="ARBA" id="ARBA00022840"/>
    </source>
</evidence>
<dbReference type="PANTHER" id="PTHR43047:SF64">
    <property type="entry name" value="HISTIDINE KINASE CONTAINING CHEY-HOMOLOGOUS RECEIVER DOMAIN AND PAS DOMAIN-RELATED"/>
    <property type="match status" value="1"/>
</dbReference>
<dbReference type="Gene3D" id="1.20.120.160">
    <property type="entry name" value="HPT domain"/>
    <property type="match status" value="1"/>
</dbReference>
<keyword evidence="10" id="KW-0547">Nucleotide-binding</keyword>
<evidence type="ECO:0000259" key="19">
    <source>
        <dbReference type="PROSITE" id="PS50110"/>
    </source>
</evidence>
<dbReference type="SUPFAM" id="SSF47226">
    <property type="entry name" value="Histidine-containing phosphotransfer domain, HPT domain"/>
    <property type="match status" value="1"/>
</dbReference>
<dbReference type="NCBIfam" id="TIGR00229">
    <property type="entry name" value="sensory_box"/>
    <property type="match status" value="1"/>
</dbReference>
<protein>
    <recommendedName>
        <fullName evidence="3">histidine kinase</fullName>
        <ecNumber evidence="3">2.7.13.3</ecNumber>
    </recommendedName>
</protein>
<evidence type="ECO:0000256" key="7">
    <source>
        <dbReference type="ARBA" id="ARBA00022679"/>
    </source>
</evidence>
<evidence type="ECO:0000259" key="20">
    <source>
        <dbReference type="PROSITE" id="PS50112"/>
    </source>
</evidence>
<evidence type="ECO:0000313" key="22">
    <source>
        <dbReference type="EMBL" id="GGE23717.1"/>
    </source>
</evidence>
<dbReference type="InterPro" id="IPR003661">
    <property type="entry name" value="HisK_dim/P_dom"/>
</dbReference>
<dbReference type="SUPFAM" id="SSF55785">
    <property type="entry name" value="PYP-like sensor domain (PAS domain)"/>
    <property type="match status" value="1"/>
</dbReference>
<sequence>MTQDQHSQPANGTTPLDTGLRAPGPLRSGAVFRMAILGLLLAISAIVVIYLLTEVRGKLAELSSSPQDNVQWTLAQTEVEFLEFVLAANRVPLDGSPAADGLRQLRLRYDILYSRMRTIQDGEVYRKGFSDPGLIRRLSLLSAEVYELADRIDQPNVRLLADLPALRSDLTKLRAQVRILMTEGNRALSVASDQARRGVSLVLTRLVIAAMVLLVTVATMAILFRRTARQSEARLRQNLVTSGRMEAIFATSRDGIAVINAAGRIITLNRAGYEMFGRTEADTSGKSIATLLAKRTDKGLEAVTGRYLFDTVAAGRKTAIRRVGLRADGTEFPVELSLNISTHERTPICVCVIRDNVHQATVEAELKDSRDRARAGERAKARFLGVISHEMRTPLNGILGTIALIGEDLDTRENPVKELRDTYLPVLRNSARILLSLVNDVLDITQIESGIRLSARPFDLDALLSDLVAAEQGQARINGNTLQLSTLTPIGRVQGDPDRLRQVVGNLLTNAVKFTRDGRITLDSFRLNNDIVEIQILDTGFGMTEQELSRVFDDFVRTDTAVTRQIQGSGLGLGIARDLVEAMNGEIGAESVEGEGSLFWIRVPLKPEDTGATPADPAPPLTQAPRSSRILVVEDNATNRFIARRLLENDGHRVSEAVNGAEGVEEAMRSAFDLILMDVSMPVMDGITAAQEIRTRPGPNTRTRIVALTAQVTGGMDHVRTARAMDAVLHKPLDRHQLRQQIAMVHGGQVVTAPAPAPEPPLATLVQSVDAATARRLIDGYLKETDEQIDHLFRNTRGPRPAGPDLVDTIHALAGAAASFGVRGLHQLLIRAELAERAGDTTTASRLIARAARTWPALRDEIRATRDALPVDERESTDNPG</sequence>
<dbReference type="PROSITE" id="PS50112">
    <property type="entry name" value="PAS"/>
    <property type="match status" value="1"/>
</dbReference>
<dbReference type="PROSITE" id="PS50894">
    <property type="entry name" value="HPT"/>
    <property type="match status" value="1"/>
</dbReference>
<evidence type="ECO:0000259" key="18">
    <source>
        <dbReference type="PROSITE" id="PS50109"/>
    </source>
</evidence>
<dbReference type="PROSITE" id="PS50110">
    <property type="entry name" value="RESPONSE_REGULATORY"/>
    <property type="match status" value="1"/>
</dbReference>
<dbReference type="GO" id="GO:0005886">
    <property type="term" value="C:plasma membrane"/>
    <property type="evidence" value="ECO:0007669"/>
    <property type="project" value="UniProtKB-SubCell"/>
</dbReference>
<gene>
    <name evidence="22" type="ORF">GCM10011360_10360</name>
</gene>
<evidence type="ECO:0000259" key="21">
    <source>
        <dbReference type="PROSITE" id="PS50894"/>
    </source>
</evidence>
<evidence type="ECO:0000256" key="15">
    <source>
        <dbReference type="PROSITE-ProRule" id="PRU00169"/>
    </source>
</evidence>
<keyword evidence="6 15" id="KW-0597">Phosphoprotein</keyword>
<comment type="subcellular location">
    <subcellularLocation>
        <location evidence="2">Cell inner membrane</location>
        <topology evidence="2">Multi-pass membrane protein</topology>
    </subcellularLocation>
</comment>
<keyword evidence="23" id="KW-1185">Reference proteome</keyword>
<evidence type="ECO:0000256" key="16">
    <source>
        <dbReference type="SAM" id="MobiDB-lite"/>
    </source>
</evidence>
<dbReference type="RefSeq" id="WP_188476600.1">
    <property type="nucleotide sequence ID" value="NZ_BMFJ01000001.1"/>
</dbReference>
<evidence type="ECO:0000256" key="17">
    <source>
        <dbReference type="SAM" id="Phobius"/>
    </source>
</evidence>
<evidence type="ECO:0000256" key="4">
    <source>
        <dbReference type="ARBA" id="ARBA00022475"/>
    </source>
</evidence>
<evidence type="ECO:0000256" key="13">
    <source>
        <dbReference type="ARBA" id="ARBA00023136"/>
    </source>
</evidence>
<reference evidence="23" key="1">
    <citation type="journal article" date="2019" name="Int. J. Syst. Evol. Microbiol.">
        <title>The Global Catalogue of Microorganisms (GCM) 10K type strain sequencing project: providing services to taxonomists for standard genome sequencing and annotation.</title>
        <authorList>
            <consortium name="The Broad Institute Genomics Platform"/>
            <consortium name="The Broad Institute Genome Sequencing Center for Infectious Disease"/>
            <person name="Wu L."/>
            <person name="Ma J."/>
        </authorList>
    </citation>
    <scope>NUCLEOTIDE SEQUENCE [LARGE SCALE GENOMIC DNA]</scope>
    <source>
        <strain evidence="23">CGMCC 1.12664</strain>
    </source>
</reference>
<dbReference type="InterPro" id="IPR003594">
    <property type="entry name" value="HATPase_dom"/>
</dbReference>
<feature type="region of interest" description="Disordered" evidence="16">
    <location>
        <begin position="1"/>
        <end position="21"/>
    </location>
</feature>
<feature type="domain" description="HPt" evidence="21">
    <location>
        <begin position="770"/>
        <end position="865"/>
    </location>
</feature>